<accession>A0A7J0DSJ3</accession>
<organism evidence="2 3">
    <name type="scientific">Actinidia rufa</name>
    <dbReference type="NCBI Taxonomy" id="165716"/>
    <lineage>
        <taxon>Eukaryota</taxon>
        <taxon>Viridiplantae</taxon>
        <taxon>Streptophyta</taxon>
        <taxon>Embryophyta</taxon>
        <taxon>Tracheophyta</taxon>
        <taxon>Spermatophyta</taxon>
        <taxon>Magnoliopsida</taxon>
        <taxon>eudicotyledons</taxon>
        <taxon>Gunneridae</taxon>
        <taxon>Pentapetalae</taxon>
        <taxon>asterids</taxon>
        <taxon>Ericales</taxon>
        <taxon>Actinidiaceae</taxon>
        <taxon>Actinidia</taxon>
    </lineage>
</organism>
<comment type="caution">
    <text evidence="2">The sequence shown here is derived from an EMBL/GenBank/DDBJ whole genome shotgun (WGS) entry which is preliminary data.</text>
</comment>
<sequence length="318" mass="35313">MDTRGKSNTEFRSEVSEVLARHESSFDQIHATLQTILTDLQALKAQTNISTIGDVNPLRSVTPPKPPNPTLNLAPPILPLNSISLNSPAKTPPDGFTELNNTLNFKVLSLLNESSLLRSTSKELPSNGTVEPVRSSYPSQAHHTTVSAYQEEFEKLSQLIDALPDNHLIGIFIAGLKDEVRLDVKLTNPHTLSEAIGIARLVEERNSLQKKPTASLLGPPPHLKNIPVAEISPPPFKRSTDQEARIRQEKGLCFYCDEKYRPGHRCNKPQLFMIEDSLFLEPHAESYTEPPPPEPDPNPNPIKPLISPNRSQKYPTMP</sequence>
<gene>
    <name evidence="2" type="ORF">Acr_00g0073660</name>
</gene>
<evidence type="ECO:0000313" key="2">
    <source>
        <dbReference type="EMBL" id="GFS41305.1"/>
    </source>
</evidence>
<dbReference type="AlphaFoldDB" id="A0A7J0DSJ3"/>
<dbReference type="OrthoDB" id="2013610at2759"/>
<evidence type="ECO:0000256" key="1">
    <source>
        <dbReference type="SAM" id="MobiDB-lite"/>
    </source>
</evidence>
<feature type="region of interest" description="Disordered" evidence="1">
    <location>
        <begin position="211"/>
        <end position="240"/>
    </location>
</feature>
<name>A0A7J0DSJ3_9ERIC</name>
<reference evidence="3" key="1">
    <citation type="submission" date="2019-07" db="EMBL/GenBank/DDBJ databases">
        <title>De Novo Assembly of kiwifruit Actinidia rufa.</title>
        <authorList>
            <person name="Sugita-Konishi S."/>
            <person name="Sato K."/>
            <person name="Mori E."/>
            <person name="Abe Y."/>
            <person name="Kisaki G."/>
            <person name="Hamano K."/>
            <person name="Suezawa K."/>
            <person name="Otani M."/>
            <person name="Fukuda T."/>
            <person name="Manabe T."/>
            <person name="Gomi K."/>
            <person name="Tabuchi M."/>
            <person name="Akimitsu K."/>
            <person name="Kataoka I."/>
        </authorList>
    </citation>
    <scope>NUCLEOTIDE SEQUENCE [LARGE SCALE GENOMIC DNA]</scope>
    <source>
        <strain evidence="3">cv. Fuchu</strain>
    </source>
</reference>
<proteinExistence type="predicted"/>
<dbReference type="Proteomes" id="UP000585474">
    <property type="component" value="Unassembled WGS sequence"/>
</dbReference>
<protein>
    <submittedName>
        <fullName evidence="2">Uncharacterized protein</fullName>
    </submittedName>
</protein>
<dbReference type="EMBL" id="BJWL01000371">
    <property type="protein sequence ID" value="GFS41305.1"/>
    <property type="molecule type" value="Genomic_DNA"/>
</dbReference>
<feature type="compositionally biased region" description="Polar residues" evidence="1">
    <location>
        <begin position="308"/>
        <end position="318"/>
    </location>
</feature>
<evidence type="ECO:0000313" key="3">
    <source>
        <dbReference type="Proteomes" id="UP000585474"/>
    </source>
</evidence>
<keyword evidence="3" id="KW-1185">Reference proteome</keyword>
<feature type="region of interest" description="Disordered" evidence="1">
    <location>
        <begin position="282"/>
        <end position="318"/>
    </location>
</feature>
<feature type="compositionally biased region" description="Pro residues" evidence="1">
    <location>
        <begin position="289"/>
        <end position="302"/>
    </location>
</feature>